<reference evidence="2" key="1">
    <citation type="submission" date="2021-03" db="EMBL/GenBank/DDBJ databases">
        <authorList>
            <person name="Tagirdzhanova G."/>
        </authorList>
    </citation>
    <scope>NUCLEOTIDE SEQUENCE</scope>
</reference>
<feature type="region of interest" description="Disordered" evidence="1">
    <location>
        <begin position="1"/>
        <end position="47"/>
    </location>
</feature>
<gene>
    <name evidence="2" type="ORF">IMSHALPRED_000939</name>
</gene>
<feature type="compositionally biased region" description="Polar residues" evidence="1">
    <location>
        <begin position="232"/>
        <end position="244"/>
    </location>
</feature>
<feature type="compositionally biased region" description="Polar residues" evidence="1">
    <location>
        <begin position="585"/>
        <end position="602"/>
    </location>
</feature>
<evidence type="ECO:0000313" key="3">
    <source>
        <dbReference type="Proteomes" id="UP000664534"/>
    </source>
</evidence>
<name>A0A8H3EV37_9LECA</name>
<feature type="compositionally biased region" description="Polar residues" evidence="1">
    <location>
        <begin position="526"/>
        <end position="558"/>
    </location>
</feature>
<dbReference type="EMBL" id="CAJPDT010000011">
    <property type="protein sequence ID" value="CAF9913189.1"/>
    <property type="molecule type" value="Genomic_DNA"/>
</dbReference>
<feature type="compositionally biased region" description="Polar residues" evidence="1">
    <location>
        <begin position="833"/>
        <end position="848"/>
    </location>
</feature>
<accession>A0A8H3EV37</accession>
<proteinExistence type="predicted"/>
<dbReference type="AlphaFoldDB" id="A0A8H3EV37"/>
<protein>
    <submittedName>
        <fullName evidence="2">Uncharacterized protein</fullName>
    </submittedName>
</protein>
<feature type="compositionally biased region" description="Polar residues" evidence="1">
    <location>
        <begin position="617"/>
        <end position="627"/>
    </location>
</feature>
<evidence type="ECO:0000256" key="1">
    <source>
        <dbReference type="SAM" id="MobiDB-lite"/>
    </source>
</evidence>
<feature type="region of interest" description="Disordered" evidence="1">
    <location>
        <begin position="819"/>
        <end position="848"/>
    </location>
</feature>
<feature type="region of interest" description="Disordered" evidence="1">
    <location>
        <begin position="526"/>
        <end position="652"/>
    </location>
</feature>
<feature type="region of interest" description="Disordered" evidence="1">
    <location>
        <begin position="222"/>
        <end position="249"/>
    </location>
</feature>
<feature type="compositionally biased region" description="Polar residues" evidence="1">
    <location>
        <begin position="706"/>
        <end position="728"/>
    </location>
</feature>
<comment type="caution">
    <text evidence="2">The sequence shown here is derived from an EMBL/GenBank/DDBJ whole genome shotgun (WGS) entry which is preliminary data.</text>
</comment>
<dbReference type="Proteomes" id="UP000664534">
    <property type="component" value="Unassembled WGS sequence"/>
</dbReference>
<feature type="compositionally biased region" description="Acidic residues" evidence="1">
    <location>
        <begin position="634"/>
        <end position="647"/>
    </location>
</feature>
<organism evidence="2 3">
    <name type="scientific">Imshaugia aleurites</name>
    <dbReference type="NCBI Taxonomy" id="172621"/>
    <lineage>
        <taxon>Eukaryota</taxon>
        <taxon>Fungi</taxon>
        <taxon>Dikarya</taxon>
        <taxon>Ascomycota</taxon>
        <taxon>Pezizomycotina</taxon>
        <taxon>Lecanoromycetes</taxon>
        <taxon>OSLEUM clade</taxon>
        <taxon>Lecanoromycetidae</taxon>
        <taxon>Lecanorales</taxon>
        <taxon>Lecanorineae</taxon>
        <taxon>Parmeliaceae</taxon>
        <taxon>Imshaugia</taxon>
    </lineage>
</organism>
<sequence length="865" mass="95365">MTTIELLQRYPPHKDPIQCGKAPNSKIAFNDNEPDPSLPKSDPSQYFDATTKHLHDMLDRAVKDIASSQPEPVSQWEHTLWRYPHEPRSRSPTYSEISDSFESPDMIEHCITHLLSNPMSAPSTHFKGPDGWPLGIEVAMDDFHRGRLSTPILQEKDLPNKLVVRKKKQQKSRVAENCNREGQETARCESAPSEQHCNGRQESAILNPLLLKKQQSIVPFQRDGARQDDPDSTSPEPLAFQQQGHARPQHCQYRQESVDLNLPELQEQRDEETDLDLDCIPNLFARKYGDDQMSLVNASSELDPALANGKPPIGLGLESAGLELTISQLDSECCDTFRTQIDGTCLLNKLSPQTALSPPPRVKETHDDAHQAEPQINAFVDALDDKSNVSKALDAFKYSEEESIDCEIGYQNTFENCENHTFQGIGPLTPEDSEADVDSNIVFWKTSGPLEDILEESEDTLTSTLTLDHGQPQHFTPGSAQPLNCQQSSGIGERCDKMLALQWQQTQPPILSSSPPRVLPTLKLTINPSSQAQSESTMPLRYSSNDAKSSELTLSATTMAELKDPTRKKGRLSAAALEEMRKTAESQPHFQKGPSLNDQSQADIHPLLRSKSHRRQSLQPSKITNDSPLKYVFEDDDSEGHDADEGDSFSHQVPLKHDSQCEAQDAESFVTQMCRKEHSSSQSGMMIEDTESDYLFDNDGMESHEAQYTGTSTPQRSTLRYSNDTTLVPSLDNATTSRPSTSRSKKSRLSASMDKVPDVMPSSIIHSSMSPSPAGCYPSVGFGSPAAFNSWASTPHSHEHGNCFNTPSSALTLPTSTFPTPNTSFPNSSPTARGTTMTPSSSFGQFSGSLPTSCGKVMTPSSSFG</sequence>
<evidence type="ECO:0000313" key="2">
    <source>
        <dbReference type="EMBL" id="CAF9913189.1"/>
    </source>
</evidence>
<keyword evidence="3" id="KW-1185">Reference proteome</keyword>
<feature type="compositionally biased region" description="Low complexity" evidence="1">
    <location>
        <begin position="819"/>
        <end position="832"/>
    </location>
</feature>
<feature type="region of interest" description="Disordered" evidence="1">
    <location>
        <begin position="704"/>
        <end position="753"/>
    </location>
</feature>
<dbReference type="OrthoDB" id="5362472at2759"/>